<dbReference type="Proteomes" id="UP000289152">
    <property type="component" value="Unassembled WGS sequence"/>
</dbReference>
<dbReference type="SUPFAM" id="SSF55811">
    <property type="entry name" value="Nudix"/>
    <property type="match status" value="1"/>
</dbReference>
<evidence type="ECO:0000256" key="5">
    <source>
        <dbReference type="ARBA" id="ARBA00022842"/>
    </source>
</evidence>
<dbReference type="InterPro" id="IPR045121">
    <property type="entry name" value="CoAse"/>
</dbReference>
<dbReference type="PANTHER" id="PTHR12992">
    <property type="entry name" value="NUDIX HYDROLASE"/>
    <property type="match status" value="1"/>
</dbReference>
<dbReference type="AlphaFoldDB" id="A0A4Q1BGC6"/>
<dbReference type="CDD" id="cd03426">
    <property type="entry name" value="NUDIX_CoAse_Nudt7"/>
    <property type="match status" value="1"/>
</dbReference>
<keyword evidence="10" id="KW-1185">Reference proteome</keyword>
<comment type="cofactor">
    <cofactor evidence="1">
        <name>Mn(2+)</name>
        <dbReference type="ChEBI" id="CHEBI:29035"/>
    </cofactor>
</comment>
<accession>A0A4Q1BGC6</accession>
<proteinExistence type="predicted"/>
<dbReference type="GO" id="GO:0010945">
    <property type="term" value="F:coenzyme A diphosphatase activity"/>
    <property type="evidence" value="ECO:0007669"/>
    <property type="project" value="InterPro"/>
</dbReference>
<dbReference type="InterPro" id="IPR000086">
    <property type="entry name" value="NUDIX_hydrolase_dom"/>
</dbReference>
<dbReference type="STRING" id="5217.A0A4Q1BGC6"/>
<dbReference type="PANTHER" id="PTHR12992:SF24">
    <property type="entry name" value="PEROXISOMAL COENZYME A DIPHOSPHATASE NUDT7"/>
    <property type="match status" value="1"/>
</dbReference>
<keyword evidence="6" id="KW-0464">Manganese</keyword>
<keyword evidence="4" id="KW-0378">Hydrolase</keyword>
<comment type="caution">
    <text evidence="9">The sequence shown here is derived from an EMBL/GenBank/DDBJ whole genome shotgun (WGS) entry which is preliminary data.</text>
</comment>
<dbReference type="InterPro" id="IPR015797">
    <property type="entry name" value="NUDIX_hydrolase-like_dom_sf"/>
</dbReference>
<keyword evidence="5" id="KW-0460">Magnesium</keyword>
<dbReference type="Gene3D" id="3.90.79.10">
    <property type="entry name" value="Nucleoside Triphosphate Pyrophosphohydrolase"/>
    <property type="match status" value="1"/>
</dbReference>
<evidence type="ECO:0000256" key="6">
    <source>
        <dbReference type="ARBA" id="ARBA00023211"/>
    </source>
</evidence>
<feature type="region of interest" description="Disordered" evidence="7">
    <location>
        <begin position="80"/>
        <end position="109"/>
    </location>
</feature>
<protein>
    <recommendedName>
        <fullName evidence="8">Nudix hydrolase domain-containing protein</fullName>
    </recommendedName>
</protein>
<gene>
    <name evidence="9" type="ORF">M231_06449</name>
</gene>
<keyword evidence="3" id="KW-0479">Metal-binding</keyword>
<evidence type="ECO:0000256" key="1">
    <source>
        <dbReference type="ARBA" id="ARBA00001936"/>
    </source>
</evidence>
<dbReference type="Pfam" id="PF00293">
    <property type="entry name" value="NUDIX"/>
    <property type="match status" value="1"/>
</dbReference>
<reference evidence="9 10" key="1">
    <citation type="submission" date="2016-06" db="EMBL/GenBank/DDBJ databases">
        <title>Evolution of pathogenesis and genome organization in the Tremellales.</title>
        <authorList>
            <person name="Cuomo C."/>
            <person name="Litvintseva A."/>
            <person name="Heitman J."/>
            <person name="Chen Y."/>
            <person name="Sun S."/>
            <person name="Springer D."/>
            <person name="Dromer F."/>
            <person name="Young S."/>
            <person name="Zeng Q."/>
            <person name="Chapman S."/>
            <person name="Gujja S."/>
            <person name="Saif S."/>
            <person name="Birren B."/>
        </authorList>
    </citation>
    <scope>NUCLEOTIDE SEQUENCE [LARGE SCALE GENOMIC DNA]</scope>
    <source>
        <strain evidence="9 10">ATCC 28783</strain>
    </source>
</reference>
<sequence length="250" mass="28161">MNKHFYTSSTILSQAPFTRTELSRIRSLLLPTPTEEFVPPPHTARNPHGEPIEAAVLIPLMNVDNRPHILFEVRSSGLRSHAGESKSTYESPPLTSSFPGGKSDPTDSSLISTALREAKEELSLSPTNVEILGSMEPEYSLGNETRVWPIIGFIHSHTPTPNLEIPISHPLNLHPSPSEVSQILCIPLSVISAPNRHTIHHFRLNVHRPYYKIQIGDLTPQNDDLEIWGLSGWFLNNLAWRLRWWDRPSD</sequence>
<dbReference type="FunCoup" id="A0A4Q1BGC6">
    <property type="interactions" value="17"/>
</dbReference>
<evidence type="ECO:0000256" key="3">
    <source>
        <dbReference type="ARBA" id="ARBA00022723"/>
    </source>
</evidence>
<name>A0A4Q1BGC6_TREME</name>
<dbReference type="InParanoid" id="A0A4Q1BGC6"/>
<organism evidence="9 10">
    <name type="scientific">Tremella mesenterica</name>
    <name type="common">Jelly fungus</name>
    <dbReference type="NCBI Taxonomy" id="5217"/>
    <lineage>
        <taxon>Eukaryota</taxon>
        <taxon>Fungi</taxon>
        <taxon>Dikarya</taxon>
        <taxon>Basidiomycota</taxon>
        <taxon>Agaricomycotina</taxon>
        <taxon>Tremellomycetes</taxon>
        <taxon>Tremellales</taxon>
        <taxon>Tremellaceae</taxon>
        <taxon>Tremella</taxon>
    </lineage>
</organism>
<dbReference type="PROSITE" id="PS51462">
    <property type="entry name" value="NUDIX"/>
    <property type="match status" value="1"/>
</dbReference>
<feature type="domain" description="Nudix hydrolase" evidence="8">
    <location>
        <begin position="51"/>
        <end position="208"/>
    </location>
</feature>
<dbReference type="GO" id="GO:0015938">
    <property type="term" value="P:coenzyme A catabolic process"/>
    <property type="evidence" value="ECO:0007669"/>
    <property type="project" value="TreeGrafter"/>
</dbReference>
<dbReference type="GO" id="GO:0046872">
    <property type="term" value="F:metal ion binding"/>
    <property type="evidence" value="ECO:0007669"/>
    <property type="project" value="UniProtKB-KW"/>
</dbReference>
<comment type="cofactor">
    <cofactor evidence="2">
        <name>Mg(2+)</name>
        <dbReference type="ChEBI" id="CHEBI:18420"/>
    </cofactor>
</comment>
<evidence type="ECO:0000256" key="7">
    <source>
        <dbReference type="SAM" id="MobiDB-lite"/>
    </source>
</evidence>
<evidence type="ECO:0000313" key="10">
    <source>
        <dbReference type="Proteomes" id="UP000289152"/>
    </source>
</evidence>
<feature type="compositionally biased region" description="Polar residues" evidence="7">
    <location>
        <begin position="85"/>
        <end position="98"/>
    </location>
</feature>
<evidence type="ECO:0000313" key="9">
    <source>
        <dbReference type="EMBL" id="RXK36313.1"/>
    </source>
</evidence>
<evidence type="ECO:0000259" key="8">
    <source>
        <dbReference type="PROSITE" id="PS51462"/>
    </source>
</evidence>
<dbReference type="VEuPathDB" id="FungiDB:TREMEDRAFT_27166"/>
<evidence type="ECO:0000256" key="2">
    <source>
        <dbReference type="ARBA" id="ARBA00001946"/>
    </source>
</evidence>
<evidence type="ECO:0000256" key="4">
    <source>
        <dbReference type="ARBA" id="ARBA00022801"/>
    </source>
</evidence>
<dbReference type="EMBL" id="SDIL01000102">
    <property type="protein sequence ID" value="RXK36313.1"/>
    <property type="molecule type" value="Genomic_DNA"/>
</dbReference>
<dbReference type="OrthoDB" id="206213at2759"/>